<keyword evidence="2" id="KW-0378">Hydrolase</keyword>
<evidence type="ECO:0000256" key="4">
    <source>
        <dbReference type="ARBA" id="ARBA00025742"/>
    </source>
</evidence>
<evidence type="ECO:0000259" key="5">
    <source>
        <dbReference type="Pfam" id="PF00149"/>
    </source>
</evidence>
<organism evidence="6 7">
    <name type="scientific">Cryptosporangium aurantiacum</name>
    <dbReference type="NCBI Taxonomy" id="134849"/>
    <lineage>
        <taxon>Bacteria</taxon>
        <taxon>Bacillati</taxon>
        <taxon>Actinomycetota</taxon>
        <taxon>Actinomycetes</taxon>
        <taxon>Cryptosporangiales</taxon>
        <taxon>Cryptosporangiaceae</taxon>
        <taxon>Cryptosporangium</taxon>
    </lineage>
</organism>
<dbReference type="InterPro" id="IPR004843">
    <property type="entry name" value="Calcineurin-like_PHP"/>
</dbReference>
<accession>A0A1M7Q3Q1</accession>
<dbReference type="PANTHER" id="PTHR42988:SF2">
    <property type="entry name" value="CYCLIC NUCLEOTIDE PHOSPHODIESTERASE CBUA0032-RELATED"/>
    <property type="match status" value="1"/>
</dbReference>
<dbReference type="STRING" id="134849.SAMN05443668_104104"/>
<proteinExistence type="inferred from homology"/>
<evidence type="ECO:0000256" key="2">
    <source>
        <dbReference type="ARBA" id="ARBA00022801"/>
    </source>
</evidence>
<dbReference type="PANTHER" id="PTHR42988">
    <property type="entry name" value="PHOSPHOHYDROLASE"/>
    <property type="match status" value="1"/>
</dbReference>
<dbReference type="SUPFAM" id="SSF56300">
    <property type="entry name" value="Metallo-dependent phosphatases"/>
    <property type="match status" value="1"/>
</dbReference>
<dbReference type="OrthoDB" id="5241795at2"/>
<feature type="domain" description="Calcineurin-like phosphoesterase" evidence="5">
    <location>
        <begin position="12"/>
        <end position="194"/>
    </location>
</feature>
<dbReference type="GO" id="GO:0016787">
    <property type="term" value="F:hydrolase activity"/>
    <property type="evidence" value="ECO:0007669"/>
    <property type="project" value="UniProtKB-KW"/>
</dbReference>
<dbReference type="AlphaFoldDB" id="A0A1M7Q3Q1"/>
<dbReference type="EMBL" id="FRCS01000004">
    <property type="protein sequence ID" value="SHN24904.1"/>
    <property type="molecule type" value="Genomic_DNA"/>
</dbReference>
<dbReference type="GO" id="GO:0046872">
    <property type="term" value="F:metal ion binding"/>
    <property type="evidence" value="ECO:0007669"/>
    <property type="project" value="UniProtKB-KW"/>
</dbReference>
<dbReference type="InterPro" id="IPR029052">
    <property type="entry name" value="Metallo-depent_PP-like"/>
</dbReference>
<dbReference type="RefSeq" id="WP_073257544.1">
    <property type="nucleotide sequence ID" value="NZ_FRCS01000004.1"/>
</dbReference>
<dbReference type="InterPro" id="IPR050884">
    <property type="entry name" value="CNP_phosphodiesterase-III"/>
</dbReference>
<gene>
    <name evidence="6" type="ORF">SAMN05443668_104104</name>
</gene>
<evidence type="ECO:0000313" key="7">
    <source>
        <dbReference type="Proteomes" id="UP000184440"/>
    </source>
</evidence>
<dbReference type="Pfam" id="PF00149">
    <property type="entry name" value="Metallophos"/>
    <property type="match status" value="1"/>
</dbReference>
<keyword evidence="7" id="KW-1185">Reference proteome</keyword>
<keyword evidence="3" id="KW-0408">Iron</keyword>
<evidence type="ECO:0000313" key="6">
    <source>
        <dbReference type="EMBL" id="SHN24904.1"/>
    </source>
</evidence>
<keyword evidence="1" id="KW-0479">Metal-binding</keyword>
<protein>
    <submittedName>
        <fullName evidence="6">3',5'-cyclic AMP phosphodiesterase CpdA</fullName>
    </submittedName>
</protein>
<dbReference type="Proteomes" id="UP000184440">
    <property type="component" value="Unassembled WGS sequence"/>
</dbReference>
<reference evidence="6 7" key="1">
    <citation type="submission" date="2016-11" db="EMBL/GenBank/DDBJ databases">
        <authorList>
            <person name="Jaros S."/>
            <person name="Januszkiewicz K."/>
            <person name="Wedrychowicz H."/>
        </authorList>
    </citation>
    <scope>NUCLEOTIDE SEQUENCE [LARGE SCALE GENOMIC DNA]</scope>
    <source>
        <strain evidence="6 7">DSM 46144</strain>
    </source>
</reference>
<comment type="similarity">
    <text evidence="4">Belongs to the cyclic nucleotide phosphodiesterase class-III family.</text>
</comment>
<evidence type="ECO:0000256" key="1">
    <source>
        <dbReference type="ARBA" id="ARBA00022723"/>
    </source>
</evidence>
<evidence type="ECO:0000256" key="3">
    <source>
        <dbReference type="ARBA" id="ARBA00023004"/>
    </source>
</evidence>
<sequence length="268" mass="28824">MTAPDTGAASLVIAHVSDLHVGRRPPTLADAVVADVHRARPDLTVVTGDCTMRARSAQLRLARVLLDQLPQPCLVIPGNHDVPLAPSRVRTPYGRYRAYVDPDIEPVLNVPGARVLGLASMPWWRWKSGRITADQAARIDAVLGGAPDGTLRVLALHHPPLATGTARLVGRALLVEALVAARVDVVMAGHTHVPASRVVELVHGGRRHRVIEVIAGTATSGRTRGAEQSWSVLRVDTGGVTVDERRWIRDEWRPGPSARHLRTPSGAP</sequence>
<name>A0A1M7Q3Q1_9ACTN</name>
<dbReference type="Gene3D" id="3.60.21.10">
    <property type="match status" value="1"/>
</dbReference>